<evidence type="ECO:0000259" key="11">
    <source>
        <dbReference type="PROSITE" id="PS51671"/>
    </source>
</evidence>
<dbReference type="SUPFAM" id="SSF55021">
    <property type="entry name" value="ACT-like"/>
    <property type="match status" value="1"/>
</dbReference>
<dbReference type="FunFam" id="3.40.190.10:FF:000034">
    <property type="entry name" value="Chorismate mutase/prephenate dehydratase"/>
    <property type="match status" value="1"/>
</dbReference>
<dbReference type="GO" id="GO:0004664">
    <property type="term" value="F:prephenate dehydratase activity"/>
    <property type="evidence" value="ECO:0007669"/>
    <property type="project" value="UniProtKB-UniRule"/>
</dbReference>
<dbReference type="PROSITE" id="PS00858">
    <property type="entry name" value="PREPHENATE_DEHYDR_2"/>
    <property type="match status" value="1"/>
</dbReference>
<dbReference type="PROSITE" id="PS51171">
    <property type="entry name" value="PREPHENATE_DEHYDR_3"/>
    <property type="match status" value="1"/>
</dbReference>
<evidence type="ECO:0000256" key="3">
    <source>
        <dbReference type="ARBA" id="ARBA00021872"/>
    </source>
</evidence>
<dbReference type="GO" id="GO:0009094">
    <property type="term" value="P:L-phenylalanine biosynthetic process"/>
    <property type="evidence" value="ECO:0007669"/>
    <property type="project" value="UniProtKB-UniPathway"/>
</dbReference>
<sequence length="279" mass="31030">MKIAYLGPRGSFCSVVAEAAFKSEELYSYATILDVIEAYNEGECDFALVPIENSTEGTVNMSIDKIFHDSNAKVVAEFVLPISQNLLAVSKEQKIEHIYSHPQALAQTRVYLRKFYPQAQVEITESTSAAAEFVKNNPDLPAAAVANSFAAKMYDLEFIAENIQDLAGNSTRFWLLGKEKQSFDLNQTKDKVTLALTLPDNLPGALHKAISVFAWRDIDMTKIESRPLRTRLGQYFFIIDLENNATNSLKIPYALEELAGLGVNVRLLGNYSVYSLGEV</sequence>
<reference evidence="12 13" key="1">
    <citation type="submission" date="2014-06" db="EMBL/GenBank/DDBJ databases">
        <title>Draft genome sequence of the putrescine producing strain Lactococcus lactis subsp cremoris GE214.</title>
        <authorList>
            <person name="Ladero V."/>
            <person name="Linares D.M."/>
            <person name="del Rio B."/>
            <person name="Mayo B."/>
            <person name="Martin M.C."/>
            <person name="Fernandez M."/>
            <person name="Alvarez M.A."/>
        </authorList>
    </citation>
    <scope>NUCLEOTIDE SEQUENCE [LARGE SCALE GENOMIC DNA]</scope>
    <source>
        <strain evidence="12 13">GE214</strain>
    </source>
</reference>
<evidence type="ECO:0000256" key="1">
    <source>
        <dbReference type="ARBA" id="ARBA00004741"/>
    </source>
</evidence>
<dbReference type="InterPro" id="IPR018528">
    <property type="entry name" value="Preph_deHydtase_CS"/>
</dbReference>
<evidence type="ECO:0000313" key="12">
    <source>
        <dbReference type="EMBL" id="KEY63229.1"/>
    </source>
</evidence>
<evidence type="ECO:0000259" key="10">
    <source>
        <dbReference type="PROSITE" id="PS51171"/>
    </source>
</evidence>
<evidence type="ECO:0000256" key="6">
    <source>
        <dbReference type="ARBA" id="ARBA00023222"/>
    </source>
</evidence>
<keyword evidence="5 9" id="KW-0057">Aromatic amino acid biosynthesis</keyword>
<dbReference type="EC" id="4.2.1.51" evidence="2 9"/>
<comment type="caution">
    <text evidence="12">The sequence shown here is derived from an EMBL/GenBank/DDBJ whole genome shotgun (WGS) entry which is preliminary data.</text>
</comment>
<evidence type="ECO:0000256" key="2">
    <source>
        <dbReference type="ARBA" id="ARBA00013147"/>
    </source>
</evidence>
<comment type="pathway">
    <text evidence="1 9">Amino-acid biosynthesis; L-phenylalanine biosynthesis; phenylpyruvate from prephenate: step 1/1.</text>
</comment>
<evidence type="ECO:0000256" key="4">
    <source>
        <dbReference type="ARBA" id="ARBA00022605"/>
    </source>
</evidence>
<dbReference type="CDD" id="cd04905">
    <property type="entry name" value="ACT_CM-PDT"/>
    <property type="match status" value="1"/>
</dbReference>
<dbReference type="AlphaFoldDB" id="A0A084AD50"/>
<dbReference type="PANTHER" id="PTHR21022">
    <property type="entry name" value="PREPHENATE DEHYDRATASE P PROTEIN"/>
    <property type="match status" value="1"/>
</dbReference>
<keyword evidence="6 9" id="KW-0584">Phenylalanine biosynthesis</keyword>
<dbReference type="InterPro" id="IPR001086">
    <property type="entry name" value="Preph_deHydtase"/>
</dbReference>
<dbReference type="InterPro" id="IPR045865">
    <property type="entry name" value="ACT-like_dom_sf"/>
</dbReference>
<gene>
    <name evidence="9" type="primary">pheA</name>
    <name evidence="12" type="ORF">U725_00552</name>
</gene>
<evidence type="ECO:0000256" key="5">
    <source>
        <dbReference type="ARBA" id="ARBA00023141"/>
    </source>
</evidence>
<dbReference type="RefSeq" id="WP_011835672.1">
    <property type="nucleotide sequence ID" value="NZ_AZSI01000012.1"/>
</dbReference>
<dbReference type="PROSITE" id="PS51671">
    <property type="entry name" value="ACT"/>
    <property type="match status" value="1"/>
</dbReference>
<dbReference type="NCBIfam" id="NF008865">
    <property type="entry name" value="PRK11898.1"/>
    <property type="match status" value="1"/>
</dbReference>
<evidence type="ECO:0000256" key="7">
    <source>
        <dbReference type="ARBA" id="ARBA00023239"/>
    </source>
</evidence>
<dbReference type="Gene3D" id="3.30.70.260">
    <property type="match status" value="1"/>
</dbReference>
<evidence type="ECO:0000256" key="9">
    <source>
        <dbReference type="RuleBase" id="RU361254"/>
    </source>
</evidence>
<feature type="domain" description="ACT" evidence="11">
    <location>
        <begin position="194"/>
        <end position="272"/>
    </location>
</feature>
<feature type="domain" description="Prephenate dehydratase" evidence="10">
    <location>
        <begin position="2"/>
        <end position="178"/>
    </location>
</feature>
<dbReference type="Pfam" id="PF00800">
    <property type="entry name" value="PDT"/>
    <property type="match status" value="1"/>
</dbReference>
<dbReference type="Proteomes" id="UP000028401">
    <property type="component" value="Unassembled WGS sequence"/>
</dbReference>
<evidence type="ECO:0000256" key="8">
    <source>
        <dbReference type="ARBA" id="ARBA00047848"/>
    </source>
</evidence>
<dbReference type="PATRIC" id="fig|1415168.3.peg.585"/>
<comment type="catalytic activity">
    <reaction evidence="8 9">
        <text>prephenate + H(+) = 3-phenylpyruvate + CO2 + H2O</text>
        <dbReference type="Rhea" id="RHEA:21648"/>
        <dbReference type="ChEBI" id="CHEBI:15377"/>
        <dbReference type="ChEBI" id="CHEBI:15378"/>
        <dbReference type="ChEBI" id="CHEBI:16526"/>
        <dbReference type="ChEBI" id="CHEBI:18005"/>
        <dbReference type="ChEBI" id="CHEBI:29934"/>
        <dbReference type="EC" id="4.2.1.51"/>
    </reaction>
</comment>
<organism evidence="12 13">
    <name type="scientific">Lactococcus cremoris subsp. cremoris GE214</name>
    <dbReference type="NCBI Taxonomy" id="1415168"/>
    <lineage>
        <taxon>Bacteria</taxon>
        <taxon>Bacillati</taxon>
        <taxon>Bacillota</taxon>
        <taxon>Bacilli</taxon>
        <taxon>Lactobacillales</taxon>
        <taxon>Streptococcaceae</taxon>
        <taxon>Lactococcus</taxon>
        <taxon>Lactococcus cremoris subsp. cremoris</taxon>
    </lineage>
</organism>
<dbReference type="EMBL" id="AZSI01000012">
    <property type="protein sequence ID" value="KEY63229.1"/>
    <property type="molecule type" value="Genomic_DNA"/>
</dbReference>
<accession>A0A084AD50</accession>
<proteinExistence type="predicted"/>
<evidence type="ECO:0000313" key="13">
    <source>
        <dbReference type="Proteomes" id="UP000028401"/>
    </source>
</evidence>
<dbReference type="InterPro" id="IPR002912">
    <property type="entry name" value="ACT_dom"/>
</dbReference>
<dbReference type="SUPFAM" id="SSF53850">
    <property type="entry name" value="Periplasmic binding protein-like II"/>
    <property type="match status" value="1"/>
</dbReference>
<dbReference type="SMR" id="A0A084AD50"/>
<dbReference type="PROSITE" id="PS00857">
    <property type="entry name" value="PREPHENATE_DEHYDR_1"/>
    <property type="match status" value="1"/>
</dbReference>
<keyword evidence="7 9" id="KW-0456">Lyase</keyword>
<dbReference type="UniPathway" id="UPA00121">
    <property type="reaction ID" value="UER00345"/>
</dbReference>
<keyword evidence="4 9" id="KW-0028">Amino-acid biosynthesis</keyword>
<dbReference type="Gene3D" id="3.40.190.10">
    <property type="entry name" value="Periplasmic binding protein-like II"/>
    <property type="match status" value="2"/>
</dbReference>
<dbReference type="PANTHER" id="PTHR21022:SF19">
    <property type="entry name" value="PREPHENATE DEHYDRATASE-RELATED"/>
    <property type="match status" value="1"/>
</dbReference>
<dbReference type="GO" id="GO:0005737">
    <property type="term" value="C:cytoplasm"/>
    <property type="evidence" value="ECO:0007669"/>
    <property type="project" value="TreeGrafter"/>
</dbReference>
<name>A0A084AD50_LACLC</name>
<protein>
    <recommendedName>
        <fullName evidence="3 9">Prephenate dehydratase</fullName>
        <shortName evidence="9">PDT</shortName>
        <ecNumber evidence="2 9">4.2.1.51</ecNumber>
    </recommendedName>
</protein>